<proteinExistence type="predicted"/>
<gene>
    <name evidence="1" type="ORF">OCBIM_22027214mg</name>
</gene>
<name>A0A0L8GVR3_OCTBM</name>
<accession>A0A0L8GVR3</accession>
<dbReference type="AlphaFoldDB" id="A0A0L8GVR3"/>
<protein>
    <submittedName>
        <fullName evidence="1">Uncharacterized protein</fullName>
    </submittedName>
</protein>
<sequence>MKCSLASRQFPDLKFHSFYSSPPTLISLPCFLSRMWGEKRFNMDFILTFCTICNGF</sequence>
<evidence type="ECO:0000313" key="1">
    <source>
        <dbReference type="EMBL" id="KOF80929.1"/>
    </source>
</evidence>
<dbReference type="EMBL" id="KQ420220">
    <property type="protein sequence ID" value="KOF80929.1"/>
    <property type="molecule type" value="Genomic_DNA"/>
</dbReference>
<reference evidence="1" key="1">
    <citation type="submission" date="2015-07" db="EMBL/GenBank/DDBJ databases">
        <title>MeaNS - Measles Nucleotide Surveillance Program.</title>
        <authorList>
            <person name="Tran T."/>
            <person name="Druce J."/>
        </authorList>
    </citation>
    <scope>NUCLEOTIDE SEQUENCE</scope>
    <source>
        <strain evidence="1">UCB-OBI-ISO-001</strain>
        <tissue evidence="1">Gonad</tissue>
    </source>
</reference>
<organism evidence="1">
    <name type="scientific">Octopus bimaculoides</name>
    <name type="common">California two-spotted octopus</name>
    <dbReference type="NCBI Taxonomy" id="37653"/>
    <lineage>
        <taxon>Eukaryota</taxon>
        <taxon>Metazoa</taxon>
        <taxon>Spiralia</taxon>
        <taxon>Lophotrochozoa</taxon>
        <taxon>Mollusca</taxon>
        <taxon>Cephalopoda</taxon>
        <taxon>Coleoidea</taxon>
        <taxon>Octopodiformes</taxon>
        <taxon>Octopoda</taxon>
        <taxon>Incirrata</taxon>
        <taxon>Octopodidae</taxon>
        <taxon>Octopus</taxon>
    </lineage>
</organism>